<evidence type="ECO:0000313" key="4">
    <source>
        <dbReference type="Proteomes" id="UP001161247"/>
    </source>
</evidence>
<feature type="chain" id="PRO_5043976331" evidence="2">
    <location>
        <begin position="23"/>
        <end position="290"/>
    </location>
</feature>
<keyword evidence="1" id="KW-0472">Membrane</keyword>
<keyword evidence="4" id="KW-1185">Reference proteome</keyword>
<gene>
    <name evidence="3" type="ORF">OLC1_LOCUS22017</name>
</gene>
<dbReference type="EMBL" id="OX459125">
    <property type="protein sequence ID" value="CAI9115491.1"/>
    <property type="molecule type" value="Genomic_DNA"/>
</dbReference>
<feature type="signal peptide" evidence="2">
    <location>
        <begin position="1"/>
        <end position="22"/>
    </location>
</feature>
<dbReference type="PANTHER" id="PTHR31587:SF4">
    <property type="entry name" value="TRANSMEMBRANE PROTEIN (DUF2215)"/>
    <property type="match status" value="1"/>
</dbReference>
<evidence type="ECO:0000313" key="3">
    <source>
        <dbReference type="EMBL" id="CAI9115491.1"/>
    </source>
</evidence>
<organism evidence="3 4">
    <name type="scientific">Oldenlandia corymbosa var. corymbosa</name>
    <dbReference type="NCBI Taxonomy" id="529605"/>
    <lineage>
        <taxon>Eukaryota</taxon>
        <taxon>Viridiplantae</taxon>
        <taxon>Streptophyta</taxon>
        <taxon>Embryophyta</taxon>
        <taxon>Tracheophyta</taxon>
        <taxon>Spermatophyta</taxon>
        <taxon>Magnoliopsida</taxon>
        <taxon>eudicotyledons</taxon>
        <taxon>Gunneridae</taxon>
        <taxon>Pentapetalae</taxon>
        <taxon>asterids</taxon>
        <taxon>lamiids</taxon>
        <taxon>Gentianales</taxon>
        <taxon>Rubiaceae</taxon>
        <taxon>Rubioideae</taxon>
        <taxon>Spermacoceae</taxon>
        <taxon>Hedyotis-Oldenlandia complex</taxon>
        <taxon>Oldenlandia</taxon>
    </lineage>
</organism>
<reference evidence="3" key="1">
    <citation type="submission" date="2023-03" db="EMBL/GenBank/DDBJ databases">
        <authorList>
            <person name="Julca I."/>
        </authorList>
    </citation>
    <scope>NUCLEOTIDE SEQUENCE</scope>
</reference>
<protein>
    <submittedName>
        <fullName evidence="3">OLC1v1016400C1</fullName>
    </submittedName>
</protein>
<keyword evidence="1" id="KW-1133">Transmembrane helix</keyword>
<dbReference type="Proteomes" id="UP001161247">
    <property type="component" value="Chromosome 8"/>
</dbReference>
<dbReference type="AlphaFoldDB" id="A0AAV1E5D7"/>
<evidence type="ECO:0000256" key="1">
    <source>
        <dbReference type="SAM" id="Phobius"/>
    </source>
</evidence>
<feature type="transmembrane region" description="Helical" evidence="1">
    <location>
        <begin position="102"/>
        <end position="125"/>
    </location>
</feature>
<evidence type="ECO:0000256" key="2">
    <source>
        <dbReference type="SAM" id="SignalP"/>
    </source>
</evidence>
<dbReference type="PANTHER" id="PTHR31587">
    <property type="entry name" value="TRANSMEMBRANE PROTEIN (DUF2215)"/>
    <property type="match status" value="1"/>
</dbReference>
<keyword evidence="1" id="KW-0812">Transmembrane</keyword>
<proteinExistence type="predicted"/>
<keyword evidence="2" id="KW-0732">Signal</keyword>
<accession>A0AAV1E5D7</accession>
<name>A0AAV1E5D7_OLDCO</name>
<sequence length="290" mass="32614">MDTVGILSILLWLLWISASTLSAATFSSDEITGIIPINNTTLELLPTVLAEFSPISKPMKNSTFGIGMFPQNQYWENLNGVIWMTGSSSAEESIVGSLQEPVFFGLGIVMLTLATLLAIFTSPMLRRFGNLKFVRELCRFGKGYEKILVNQCRSAIQKFRNPESRSTDDVLSFSISRVSPQRSTPETFYSTFHEIPGRRKISEEKWNEITKNSTNAALESLFTSPAFGQWAVAQADRLTLAPKKVEEVRIQVPMVDAVPHWDEQSSVASTNQRSRRRVQEPTKLKDFIRI</sequence>